<sequence>MAIKIETISGGNVIFGNVGSINSCSTETSMSGSGGGVTGDGASTFNGTSSTNAMRA</sequence>
<dbReference type="EMBL" id="CP021434">
    <property type="protein sequence ID" value="ARU60674.1"/>
    <property type="molecule type" value="Genomic_DNA"/>
</dbReference>
<feature type="region of interest" description="Disordered" evidence="1">
    <location>
        <begin position="26"/>
        <end position="56"/>
    </location>
</feature>
<name>A0A1Y0IMU1_9BACL</name>
<gene>
    <name evidence="2" type="ORF">CBW65_05935</name>
</gene>
<dbReference type="RefSeq" id="WP_087456064.1">
    <property type="nucleotide sequence ID" value="NZ_CP021434.1"/>
</dbReference>
<evidence type="ECO:0008006" key="4">
    <source>
        <dbReference type="Google" id="ProtNLM"/>
    </source>
</evidence>
<proteinExistence type="predicted"/>
<accession>A0A1Y0IMU1</accession>
<evidence type="ECO:0000313" key="2">
    <source>
        <dbReference type="EMBL" id="ARU60674.1"/>
    </source>
</evidence>
<keyword evidence="3" id="KW-1185">Reference proteome</keyword>
<reference evidence="3" key="1">
    <citation type="submission" date="2017-05" db="EMBL/GenBank/DDBJ databases">
        <authorList>
            <person name="Sung H."/>
        </authorList>
    </citation>
    <scope>NUCLEOTIDE SEQUENCE [LARGE SCALE GENOMIC DNA]</scope>
    <source>
        <strain evidence="3">AR23208</strain>
    </source>
</reference>
<dbReference type="AlphaFoldDB" id="A0A1Y0IMU1"/>
<evidence type="ECO:0000313" key="3">
    <source>
        <dbReference type="Proteomes" id="UP000195437"/>
    </source>
</evidence>
<feature type="compositionally biased region" description="Polar residues" evidence="1">
    <location>
        <begin position="45"/>
        <end position="56"/>
    </location>
</feature>
<dbReference type="KEGG" id="tum:CBW65_05935"/>
<organism evidence="2 3">
    <name type="scientific">Tumebacillus avium</name>
    <dbReference type="NCBI Taxonomy" id="1903704"/>
    <lineage>
        <taxon>Bacteria</taxon>
        <taxon>Bacillati</taxon>
        <taxon>Bacillota</taxon>
        <taxon>Bacilli</taxon>
        <taxon>Bacillales</taxon>
        <taxon>Alicyclobacillaceae</taxon>
        <taxon>Tumebacillus</taxon>
    </lineage>
</organism>
<evidence type="ECO:0000256" key="1">
    <source>
        <dbReference type="SAM" id="MobiDB-lite"/>
    </source>
</evidence>
<protein>
    <recommendedName>
        <fullName evidence="4">Spore germination protein</fullName>
    </recommendedName>
</protein>
<dbReference type="Proteomes" id="UP000195437">
    <property type="component" value="Chromosome"/>
</dbReference>